<dbReference type="AlphaFoldDB" id="A0A3B4HAN5"/>
<sequence length="104" mass="11802">MTDSCLSSLFSDDLKSLHKLISLRSLNSIIQRSNKETTMGIYIIKSRDANGSPEDIGIVLEGQRVWQDLDNYTLAAAMLFGLMYTLNLTYPLEKYTFEKAQVVF</sequence>
<proteinExistence type="predicted"/>
<reference evidence="1" key="1">
    <citation type="submission" date="2023-09" db="UniProtKB">
        <authorList>
            <consortium name="Ensembl"/>
        </authorList>
    </citation>
    <scope>IDENTIFICATION</scope>
</reference>
<organism evidence="1">
    <name type="scientific">Pundamilia nyererei</name>
    <dbReference type="NCBI Taxonomy" id="303518"/>
    <lineage>
        <taxon>Eukaryota</taxon>
        <taxon>Metazoa</taxon>
        <taxon>Chordata</taxon>
        <taxon>Craniata</taxon>
        <taxon>Vertebrata</taxon>
        <taxon>Euteleostomi</taxon>
        <taxon>Actinopterygii</taxon>
        <taxon>Neopterygii</taxon>
        <taxon>Teleostei</taxon>
        <taxon>Neoteleostei</taxon>
        <taxon>Acanthomorphata</taxon>
        <taxon>Ovalentaria</taxon>
        <taxon>Cichlomorphae</taxon>
        <taxon>Cichliformes</taxon>
        <taxon>Cichlidae</taxon>
        <taxon>African cichlids</taxon>
        <taxon>Pseudocrenilabrinae</taxon>
        <taxon>Haplochromini</taxon>
        <taxon>Pundamilia</taxon>
    </lineage>
</organism>
<protein>
    <submittedName>
        <fullName evidence="1">Uncharacterized protein</fullName>
    </submittedName>
</protein>
<name>A0A3B4HAN5_9CICH</name>
<dbReference type="GeneTree" id="ENSGT01030000235100"/>
<dbReference type="Ensembl" id="ENSPNYT00000031355.1">
    <property type="protein sequence ID" value="ENSPNYP00000030611.1"/>
    <property type="gene ID" value="ENSPNYG00000023069.1"/>
</dbReference>
<evidence type="ECO:0000313" key="1">
    <source>
        <dbReference type="Ensembl" id="ENSPNYP00000030611.1"/>
    </source>
</evidence>
<dbReference type="STRING" id="303518.ENSPNYP00000030611"/>
<accession>A0A3B4HAN5</accession>